<gene>
    <name evidence="1" type="ORF">Tci_842642</name>
</gene>
<dbReference type="AlphaFoldDB" id="A0A699QMT3"/>
<sequence length="179" mass="21175">MLLLYVQHKLFNLEGDDLVDLAVSLCMFTKRIVIQKRVENVQLGVESYQKKLNISMSQADFLSMSCKESYTTNYDPKGVVYLDSSDNKRLLRADELYKFSDGTLQSVRETLRHRLLNFKVGYKKDMPKRKWIDKDQNRTEVMVNLIDKQLRGRRIMQSLERLVGERNVETDYRLLTRIE</sequence>
<comment type="caution">
    <text evidence="1">The sequence shown here is derived from an EMBL/GenBank/DDBJ whole genome shotgun (WGS) entry which is preliminary data.</text>
</comment>
<name>A0A699QMT3_TANCI</name>
<proteinExistence type="predicted"/>
<accession>A0A699QMT3</accession>
<reference evidence="1" key="1">
    <citation type="journal article" date="2019" name="Sci. Rep.">
        <title>Draft genome of Tanacetum cinerariifolium, the natural source of mosquito coil.</title>
        <authorList>
            <person name="Yamashiro T."/>
            <person name="Shiraishi A."/>
            <person name="Satake H."/>
            <person name="Nakayama K."/>
        </authorList>
    </citation>
    <scope>NUCLEOTIDE SEQUENCE</scope>
</reference>
<dbReference type="EMBL" id="BKCJ011029966">
    <property type="protein sequence ID" value="GFC70672.1"/>
    <property type="molecule type" value="Genomic_DNA"/>
</dbReference>
<protein>
    <submittedName>
        <fullName evidence="1">Uncharacterized protein</fullName>
    </submittedName>
</protein>
<organism evidence="1">
    <name type="scientific">Tanacetum cinerariifolium</name>
    <name type="common">Dalmatian daisy</name>
    <name type="synonym">Chrysanthemum cinerariifolium</name>
    <dbReference type="NCBI Taxonomy" id="118510"/>
    <lineage>
        <taxon>Eukaryota</taxon>
        <taxon>Viridiplantae</taxon>
        <taxon>Streptophyta</taxon>
        <taxon>Embryophyta</taxon>
        <taxon>Tracheophyta</taxon>
        <taxon>Spermatophyta</taxon>
        <taxon>Magnoliopsida</taxon>
        <taxon>eudicotyledons</taxon>
        <taxon>Gunneridae</taxon>
        <taxon>Pentapetalae</taxon>
        <taxon>asterids</taxon>
        <taxon>campanulids</taxon>
        <taxon>Asterales</taxon>
        <taxon>Asteraceae</taxon>
        <taxon>Asteroideae</taxon>
        <taxon>Anthemideae</taxon>
        <taxon>Anthemidinae</taxon>
        <taxon>Tanacetum</taxon>
    </lineage>
</organism>
<evidence type="ECO:0000313" key="1">
    <source>
        <dbReference type="EMBL" id="GFC70672.1"/>
    </source>
</evidence>